<protein>
    <recommendedName>
        <fullName evidence="3">histone deacetylase</fullName>
        <ecNumber evidence="3">3.5.1.98</ecNumber>
    </recommendedName>
</protein>
<keyword evidence="13" id="KW-1185">Reference proteome</keyword>
<dbReference type="SUPFAM" id="SSF52768">
    <property type="entry name" value="Arginase/deacetylase"/>
    <property type="match status" value="1"/>
</dbReference>
<evidence type="ECO:0000256" key="4">
    <source>
        <dbReference type="ARBA" id="ARBA00022491"/>
    </source>
</evidence>
<comment type="caution">
    <text evidence="12">The sequence shown here is derived from an EMBL/GenBank/DDBJ whole genome shotgun (WGS) entry which is preliminary data.</text>
</comment>
<comment type="subcellular location">
    <subcellularLocation>
        <location evidence="1">Nucleus</location>
    </subcellularLocation>
</comment>
<evidence type="ECO:0000256" key="1">
    <source>
        <dbReference type="ARBA" id="ARBA00004123"/>
    </source>
</evidence>
<keyword evidence="8" id="KW-0804">Transcription</keyword>
<evidence type="ECO:0000256" key="3">
    <source>
        <dbReference type="ARBA" id="ARBA00012111"/>
    </source>
</evidence>
<gene>
    <name evidence="12" type="ORF">JKP88DRAFT_337695</name>
</gene>
<dbReference type="OrthoDB" id="206754at2759"/>
<evidence type="ECO:0000313" key="12">
    <source>
        <dbReference type="EMBL" id="KAG5175590.1"/>
    </source>
</evidence>
<dbReference type="GO" id="GO:0005737">
    <property type="term" value="C:cytoplasm"/>
    <property type="evidence" value="ECO:0007669"/>
    <property type="project" value="TreeGrafter"/>
</dbReference>
<dbReference type="InterPro" id="IPR023801">
    <property type="entry name" value="His_deacetylse_dom"/>
</dbReference>
<evidence type="ECO:0000256" key="9">
    <source>
        <dbReference type="ARBA" id="ARBA00023242"/>
    </source>
</evidence>
<dbReference type="PANTHER" id="PTHR10625">
    <property type="entry name" value="HISTONE DEACETYLASE HDAC1-RELATED"/>
    <property type="match status" value="1"/>
</dbReference>
<keyword evidence="7" id="KW-0805">Transcription regulation</keyword>
<dbReference type="AlphaFoldDB" id="A0A835YI51"/>
<dbReference type="Pfam" id="PF00850">
    <property type="entry name" value="Hist_deacetyl"/>
    <property type="match status" value="1"/>
</dbReference>
<evidence type="ECO:0000256" key="8">
    <source>
        <dbReference type="ARBA" id="ARBA00023163"/>
    </source>
</evidence>
<evidence type="ECO:0000256" key="10">
    <source>
        <dbReference type="SAM" id="MobiDB-lite"/>
    </source>
</evidence>
<feature type="region of interest" description="Disordered" evidence="10">
    <location>
        <begin position="272"/>
        <end position="342"/>
    </location>
</feature>
<evidence type="ECO:0000259" key="11">
    <source>
        <dbReference type="Pfam" id="PF00850"/>
    </source>
</evidence>
<evidence type="ECO:0000256" key="2">
    <source>
        <dbReference type="ARBA" id="ARBA00007738"/>
    </source>
</evidence>
<keyword evidence="9" id="KW-0539">Nucleus</keyword>
<accession>A0A835YI51</accession>
<evidence type="ECO:0000256" key="7">
    <source>
        <dbReference type="ARBA" id="ARBA00023015"/>
    </source>
</evidence>
<comment type="similarity">
    <text evidence="2">Belongs to the histone deacetylase family. HD type 2 subfamily.</text>
</comment>
<keyword evidence="6" id="KW-0156">Chromatin regulator</keyword>
<keyword evidence="4" id="KW-0678">Repressor</keyword>
<dbReference type="EMBL" id="JAFCMP010000547">
    <property type="protein sequence ID" value="KAG5175590.1"/>
    <property type="molecule type" value="Genomic_DNA"/>
</dbReference>
<feature type="compositionally biased region" description="Low complexity" evidence="10">
    <location>
        <begin position="288"/>
        <end position="306"/>
    </location>
</feature>
<dbReference type="GO" id="GO:0141221">
    <property type="term" value="F:histone deacetylase activity, hydrolytic mechanism"/>
    <property type="evidence" value="ECO:0007669"/>
    <property type="project" value="UniProtKB-EC"/>
</dbReference>
<evidence type="ECO:0000256" key="5">
    <source>
        <dbReference type="ARBA" id="ARBA00022801"/>
    </source>
</evidence>
<dbReference type="GO" id="GO:0040029">
    <property type="term" value="P:epigenetic regulation of gene expression"/>
    <property type="evidence" value="ECO:0007669"/>
    <property type="project" value="TreeGrafter"/>
</dbReference>
<name>A0A835YI51_9STRA</name>
<dbReference type="InterPro" id="IPR037138">
    <property type="entry name" value="His_deacetylse_dom_sf"/>
</dbReference>
<dbReference type="Gene3D" id="3.40.800.20">
    <property type="entry name" value="Histone deacetylase domain"/>
    <property type="match status" value="1"/>
</dbReference>
<dbReference type="EC" id="3.5.1.98" evidence="3"/>
<evidence type="ECO:0000313" key="13">
    <source>
        <dbReference type="Proteomes" id="UP000664859"/>
    </source>
</evidence>
<keyword evidence="5" id="KW-0378">Hydrolase</keyword>
<organism evidence="12 13">
    <name type="scientific">Tribonema minus</name>
    <dbReference type="NCBI Taxonomy" id="303371"/>
    <lineage>
        <taxon>Eukaryota</taxon>
        <taxon>Sar</taxon>
        <taxon>Stramenopiles</taxon>
        <taxon>Ochrophyta</taxon>
        <taxon>PX clade</taxon>
        <taxon>Xanthophyceae</taxon>
        <taxon>Tribonematales</taxon>
        <taxon>Tribonemataceae</taxon>
        <taxon>Tribonema</taxon>
    </lineage>
</organism>
<dbReference type="GO" id="GO:0000118">
    <property type="term" value="C:histone deacetylase complex"/>
    <property type="evidence" value="ECO:0007669"/>
    <property type="project" value="TreeGrafter"/>
</dbReference>
<reference evidence="12" key="1">
    <citation type="submission" date="2021-02" db="EMBL/GenBank/DDBJ databases">
        <title>First Annotated Genome of the Yellow-green Alga Tribonema minus.</title>
        <authorList>
            <person name="Mahan K.M."/>
        </authorList>
    </citation>
    <scope>NUCLEOTIDE SEQUENCE</scope>
    <source>
        <strain evidence="12">UTEX B ZZ1240</strain>
    </source>
</reference>
<feature type="domain" description="Histone deacetylase" evidence="11">
    <location>
        <begin position="16"/>
        <end position="274"/>
    </location>
</feature>
<dbReference type="PANTHER" id="PTHR10625:SF5">
    <property type="entry name" value="HISTONE DEACETYLASE"/>
    <property type="match status" value="1"/>
</dbReference>
<sequence>MCTTTDALPRALQFCDTSFSSGSLRAARRAAGAVTAAVDAVVSGRYRNAFCAVRPPGHHAGPNGLLEAAVSCGFCIFNNVAVGALHALETHGLEKVAIVDTDVSAPQEIVRAYRQPSKLLFYSVHLFDKEHEGKAEEGMYEFFPGSGAGDDTALNIINVPVQPLWRAKGGRGGGGRGRGGPPGVANGSGRAAFREAITARLLPALRAFNPQLILMSSGFDAVEGDVGNAKHARHSHAGCDLTPSDYAWITERVQEVADMCCEGRLVSVLEGGYGRPPLVPPEERRNSRSSNTSGGGAAAAPLAAPLTQSPRSSDEGAEDKDKAAAASRGYQHPIESTGGDAQTLDRSGLADAVAAHVLALVDPYRYVGVCRGIAAVS</sequence>
<dbReference type="InterPro" id="IPR023696">
    <property type="entry name" value="Ureohydrolase_dom_sf"/>
</dbReference>
<dbReference type="Proteomes" id="UP000664859">
    <property type="component" value="Unassembled WGS sequence"/>
</dbReference>
<evidence type="ECO:0000256" key="6">
    <source>
        <dbReference type="ARBA" id="ARBA00022853"/>
    </source>
</evidence>
<proteinExistence type="inferred from homology"/>